<comment type="caution">
    <text evidence="1">The sequence shown here is derived from an EMBL/GenBank/DDBJ whole genome shotgun (WGS) entry which is preliminary data.</text>
</comment>
<proteinExistence type="predicted"/>
<name>A0A7J8UZ15_9ROSI</name>
<dbReference type="AlphaFoldDB" id="A0A7J8UZ15"/>
<protein>
    <recommendedName>
        <fullName evidence="3">DUF4283 domain-containing protein</fullName>
    </recommendedName>
</protein>
<dbReference type="EMBL" id="JABFAB010000008">
    <property type="protein sequence ID" value="MBA0655766.1"/>
    <property type="molecule type" value="Genomic_DNA"/>
</dbReference>
<dbReference type="Proteomes" id="UP000593573">
    <property type="component" value="Unassembled WGS sequence"/>
</dbReference>
<evidence type="ECO:0000313" key="1">
    <source>
        <dbReference type="EMBL" id="MBA0655766.1"/>
    </source>
</evidence>
<evidence type="ECO:0008006" key="3">
    <source>
        <dbReference type="Google" id="ProtNLM"/>
    </source>
</evidence>
<evidence type="ECO:0000313" key="2">
    <source>
        <dbReference type="Proteomes" id="UP000593573"/>
    </source>
</evidence>
<keyword evidence="2" id="KW-1185">Reference proteome</keyword>
<dbReference type="OrthoDB" id="1001523at2759"/>
<organism evidence="1 2">
    <name type="scientific">Gossypium klotzschianum</name>
    <dbReference type="NCBI Taxonomy" id="34286"/>
    <lineage>
        <taxon>Eukaryota</taxon>
        <taxon>Viridiplantae</taxon>
        <taxon>Streptophyta</taxon>
        <taxon>Embryophyta</taxon>
        <taxon>Tracheophyta</taxon>
        <taxon>Spermatophyta</taxon>
        <taxon>Magnoliopsida</taxon>
        <taxon>eudicotyledons</taxon>
        <taxon>Gunneridae</taxon>
        <taxon>Pentapetalae</taxon>
        <taxon>rosids</taxon>
        <taxon>malvids</taxon>
        <taxon>Malvales</taxon>
        <taxon>Malvaceae</taxon>
        <taxon>Malvoideae</taxon>
        <taxon>Gossypium</taxon>
    </lineage>
</organism>
<reference evidence="1 2" key="1">
    <citation type="journal article" date="2019" name="Genome Biol. Evol.">
        <title>Insights into the evolution of the New World diploid cottons (Gossypium, subgenus Houzingenia) based on genome sequencing.</title>
        <authorList>
            <person name="Grover C.E."/>
            <person name="Arick M.A. 2nd"/>
            <person name="Thrash A."/>
            <person name="Conover J.L."/>
            <person name="Sanders W.S."/>
            <person name="Peterson D.G."/>
            <person name="Frelichowski J.E."/>
            <person name="Scheffler J.A."/>
            <person name="Scheffler B.E."/>
            <person name="Wendel J.F."/>
        </authorList>
    </citation>
    <scope>NUCLEOTIDE SEQUENCE [LARGE SCALE GENOMIC DNA]</scope>
    <source>
        <strain evidence="1">57</strain>
        <tissue evidence="1">Leaf</tissue>
    </source>
</reference>
<sequence length="259" mass="29257">MSHVLGGNLSKLVRFLMIRRIWLRLVKKGWLTDVDSVDGDVCFDDVVSDSEETVVSGTRAIFLMEEKQDMCKAWCITLKPSCDKIESLVAWVHFSKLPLEYYTVMAIQRITFCVGRVVHIDQNMEDCGKFGHRKDRVSNGKSLIGSEFRHDMGRFSTLSHVVDDSGWDEKRLETEERGGIKINPRKQEGQLKKQAEKLTDLARLDSLIGPPFDVNIIDRTLSNPKVNLNHVPSPLKDVGKLAPCIVSKDMATVTPQNMA</sequence>
<gene>
    <name evidence="1" type="ORF">Goklo_008201</name>
</gene>
<accession>A0A7J8UZ15</accession>